<reference evidence="3 4" key="1">
    <citation type="submission" date="2020-05" db="EMBL/GenBank/DDBJ databases">
        <title>Identification and distribution of gene clusters putatively required for synthesis of sphingolipid metabolism inhibitors in phylogenetically diverse species of the filamentous fungus Fusarium.</title>
        <authorList>
            <person name="Kim H.-S."/>
            <person name="Busman M."/>
            <person name="Brown D.W."/>
            <person name="Divon H."/>
            <person name="Uhlig S."/>
            <person name="Proctor R.H."/>
        </authorList>
    </citation>
    <scope>NUCLEOTIDE SEQUENCE [LARGE SCALE GENOMIC DNA]</scope>
    <source>
        <strain evidence="3 4">NRRL 20693</strain>
    </source>
</reference>
<feature type="compositionally biased region" description="Polar residues" evidence="1">
    <location>
        <begin position="82"/>
        <end position="97"/>
    </location>
</feature>
<feature type="compositionally biased region" description="Low complexity" evidence="1">
    <location>
        <begin position="60"/>
        <end position="81"/>
    </location>
</feature>
<evidence type="ECO:0000313" key="4">
    <source>
        <dbReference type="Proteomes" id="UP000567885"/>
    </source>
</evidence>
<keyword evidence="2" id="KW-0732">Signal</keyword>
<feature type="chain" id="PRO_5034370359" evidence="2">
    <location>
        <begin position="21"/>
        <end position="262"/>
    </location>
</feature>
<gene>
    <name evidence="3" type="ORF">FHETE_8857</name>
</gene>
<protein>
    <submittedName>
        <fullName evidence="3">Uncharacterized protein</fullName>
    </submittedName>
</protein>
<proteinExistence type="predicted"/>
<feature type="region of interest" description="Disordered" evidence="1">
    <location>
        <begin position="60"/>
        <end position="98"/>
    </location>
</feature>
<organism evidence="3 4">
    <name type="scientific">Fusarium heterosporum</name>
    <dbReference type="NCBI Taxonomy" id="42747"/>
    <lineage>
        <taxon>Eukaryota</taxon>
        <taxon>Fungi</taxon>
        <taxon>Dikarya</taxon>
        <taxon>Ascomycota</taxon>
        <taxon>Pezizomycotina</taxon>
        <taxon>Sordariomycetes</taxon>
        <taxon>Hypocreomycetidae</taxon>
        <taxon>Hypocreales</taxon>
        <taxon>Nectriaceae</taxon>
        <taxon>Fusarium</taxon>
        <taxon>Fusarium heterosporum species complex</taxon>
    </lineage>
</organism>
<dbReference type="OrthoDB" id="5100344at2759"/>
<comment type="caution">
    <text evidence="3">The sequence shown here is derived from an EMBL/GenBank/DDBJ whole genome shotgun (WGS) entry which is preliminary data.</text>
</comment>
<keyword evidence="4" id="KW-1185">Reference proteome</keyword>
<evidence type="ECO:0000256" key="1">
    <source>
        <dbReference type="SAM" id="MobiDB-lite"/>
    </source>
</evidence>
<evidence type="ECO:0000313" key="3">
    <source>
        <dbReference type="EMBL" id="KAF5660616.1"/>
    </source>
</evidence>
<dbReference type="AlphaFoldDB" id="A0A8H5WHW7"/>
<name>A0A8H5WHW7_FUSHE</name>
<accession>A0A8H5WHW7</accession>
<sequence length="262" mass="27389">MQYSVFLLAIGFYAVDSVVAGPCKPNRSTSEGTTTVTSAATIESTSAILTTSTVALSDTTTLEVPTTTTTSEDNTTTAPETETSVITSAAESSSTGPVAQPTYVLRASGGGLNNAQPQGNGQPGTFIGFDPVQLSGAVTRTYTLEPSTGRLQDAVSQVYVCAYYGGSASERSPPFIISCYNGATGVDQKQSYLNCKIENGRLSCTARKTFCTEDADDNLTCSTPPGDNVYDTFFTDSRSFWYISSGSPTGVSSISISAEKKT</sequence>
<feature type="signal peptide" evidence="2">
    <location>
        <begin position="1"/>
        <end position="20"/>
    </location>
</feature>
<dbReference type="EMBL" id="JAAGWQ010000193">
    <property type="protein sequence ID" value="KAF5660616.1"/>
    <property type="molecule type" value="Genomic_DNA"/>
</dbReference>
<dbReference type="Proteomes" id="UP000567885">
    <property type="component" value="Unassembled WGS sequence"/>
</dbReference>
<evidence type="ECO:0000256" key="2">
    <source>
        <dbReference type="SAM" id="SignalP"/>
    </source>
</evidence>